<dbReference type="PaxDb" id="3708-A0A078JAI9"/>
<feature type="region of interest" description="Disordered" evidence="1">
    <location>
        <begin position="14"/>
        <end position="118"/>
    </location>
</feature>
<proteinExistence type="predicted"/>
<reference evidence="3 4" key="1">
    <citation type="journal article" date="2014" name="Science">
        <title>Plant genetics. Early allopolyploid evolution in the post-Neolithic Brassica napus oilseed genome.</title>
        <authorList>
            <person name="Chalhoub B."/>
            <person name="Denoeud F."/>
            <person name="Liu S."/>
            <person name="Parkin I.A."/>
            <person name="Tang H."/>
            <person name="Wang X."/>
            <person name="Chiquet J."/>
            <person name="Belcram H."/>
            <person name="Tong C."/>
            <person name="Samans B."/>
            <person name="Correa M."/>
            <person name="Da Silva C."/>
            <person name="Just J."/>
            <person name="Falentin C."/>
            <person name="Koh C.S."/>
            <person name="Le Clainche I."/>
            <person name="Bernard M."/>
            <person name="Bento P."/>
            <person name="Noel B."/>
            <person name="Labadie K."/>
            <person name="Alberti A."/>
            <person name="Charles M."/>
            <person name="Arnaud D."/>
            <person name="Guo H."/>
            <person name="Daviaud C."/>
            <person name="Alamery S."/>
            <person name="Jabbari K."/>
            <person name="Zhao M."/>
            <person name="Edger P.P."/>
            <person name="Chelaifa H."/>
            <person name="Tack D."/>
            <person name="Lassalle G."/>
            <person name="Mestiri I."/>
            <person name="Schnel N."/>
            <person name="Le Paslier M.C."/>
            <person name="Fan G."/>
            <person name="Renault V."/>
            <person name="Bayer P.E."/>
            <person name="Golicz A.A."/>
            <person name="Manoli S."/>
            <person name="Lee T.H."/>
            <person name="Thi V.H."/>
            <person name="Chalabi S."/>
            <person name="Hu Q."/>
            <person name="Fan C."/>
            <person name="Tollenaere R."/>
            <person name="Lu Y."/>
            <person name="Battail C."/>
            <person name="Shen J."/>
            <person name="Sidebottom C.H."/>
            <person name="Wang X."/>
            <person name="Canaguier A."/>
            <person name="Chauveau A."/>
            <person name="Berard A."/>
            <person name="Deniot G."/>
            <person name="Guan M."/>
            <person name="Liu Z."/>
            <person name="Sun F."/>
            <person name="Lim Y.P."/>
            <person name="Lyons E."/>
            <person name="Town C.D."/>
            <person name="Bancroft I."/>
            <person name="Wang X."/>
            <person name="Meng J."/>
            <person name="Ma J."/>
            <person name="Pires J.C."/>
            <person name="King G.J."/>
            <person name="Brunel D."/>
            <person name="Delourme R."/>
            <person name="Renard M."/>
            <person name="Aury J.M."/>
            <person name="Adams K.L."/>
            <person name="Batley J."/>
            <person name="Snowdon R.J."/>
            <person name="Tost J."/>
            <person name="Edwards D."/>
            <person name="Zhou Y."/>
            <person name="Hua W."/>
            <person name="Sharpe A.G."/>
            <person name="Paterson A.H."/>
            <person name="Guan C."/>
            <person name="Wincker P."/>
        </authorList>
    </citation>
    <scope>NUCLEOTIDE SEQUENCE [LARGE SCALE GENOMIC DNA]</scope>
    <source>
        <strain evidence="4">cv. Darmor-bzh</strain>
    </source>
</reference>
<feature type="compositionally biased region" description="Basic and acidic residues" evidence="1">
    <location>
        <begin position="615"/>
        <end position="639"/>
    </location>
</feature>
<dbReference type="Proteomes" id="UP000028999">
    <property type="component" value="Unassembled WGS sequence"/>
</dbReference>
<dbReference type="PANTHER" id="PTHR31471:SF49">
    <property type="entry name" value="REMORIN FAMILY PROTEIN"/>
    <property type="match status" value="1"/>
</dbReference>
<dbReference type="Gramene" id="CDY62472">
    <property type="protein sequence ID" value="CDY62472"/>
    <property type="gene ID" value="GSBRNA2T00036314001"/>
</dbReference>
<dbReference type="PANTHER" id="PTHR31471">
    <property type="entry name" value="OS02G0116800 PROTEIN"/>
    <property type="match status" value="1"/>
</dbReference>
<dbReference type="EMBL" id="LK034149">
    <property type="protein sequence ID" value="CDY62472.1"/>
    <property type="molecule type" value="Genomic_DNA"/>
</dbReference>
<dbReference type="Gene3D" id="3.40.50.300">
    <property type="entry name" value="P-loop containing nucleotide triphosphate hydrolases"/>
    <property type="match status" value="1"/>
</dbReference>
<accession>A0A078JAI9</accession>
<dbReference type="InterPro" id="IPR000629">
    <property type="entry name" value="RNA-helicase_DEAD-box_CS"/>
</dbReference>
<reference evidence="3" key="2">
    <citation type="submission" date="2014-06" db="EMBL/GenBank/DDBJ databases">
        <authorList>
            <person name="Genoscope - CEA"/>
        </authorList>
    </citation>
    <scope>NUCLEOTIDE SEQUENCE</scope>
</reference>
<feature type="compositionally biased region" description="Basic and acidic residues" evidence="1">
    <location>
        <begin position="79"/>
        <end position="89"/>
    </location>
</feature>
<evidence type="ECO:0000313" key="2">
    <source>
        <dbReference type="EMBL" id="CDY62472.1"/>
    </source>
</evidence>
<evidence type="ECO:0000313" key="4">
    <source>
        <dbReference type="Proteomes" id="UP000028999"/>
    </source>
</evidence>
<dbReference type="SUPFAM" id="SSF52540">
    <property type="entry name" value="P-loop containing nucleoside triphosphate hydrolases"/>
    <property type="match status" value="2"/>
</dbReference>
<evidence type="ECO:0000313" key="3">
    <source>
        <dbReference type="EMBL" id="CDY62474.1"/>
    </source>
</evidence>
<sequence>MEYERIEKVQKSILSPTNLRMKLMGPHNNKNREGSNNNSSRTSPVHLQVSDGTEFSKNRLLASKSDSYDGDNVAASIKPQEDKNLDYDRNTSSSSFEFHGGIGGERSNQNHVSREYSSRQMSSKWNDAEKWIMSRQNMLTNYVRTVSHPVLTQGYGGNFFIDQSTQSNDTTKDSSRNDTPAGPVTRSVCMRDMRTDMTPLPSQEPSRSVTPVGATTPLRSLTSSLLSTPRGGQQEESQDPSANTKRELSEEEIKVKTRREIVTLGVRLGKMNIAAWASKQEEERNENKVDAEDTQRIEFDKQANAWEEETKSKITQGCEIVRLIDFLERWYAVLNQCYYVVLDEADRMIDVGFEPQVAGVLDVMLSSNLKPENEEEEFGVDRLSRKYLRNPVVLTNGTAGKAKNLMTPHMFMMKESDKFFRLQKLLDELDDKTAIVFVNRMKIRETSRIPIVGDSDSNESQITWCMNKQEAIELLSCEADNMVGTEAVRQILYHIIGERVEYKKLVSGLKLGLEDPYRLAHKENESLRTVWRNVGLDTAASYFVRYVITVNVLREQNTKVETFKLGKVSAKKWKRSRSKMEERNLHAGYLTTPASKKQIVKNDDPEEKEDFMETDLEKPEDSTKTAEKPLAESKKEKAQKGSAKTAAKKRLDQSVHSYTKKKNSEGGSMDMHIAESSKSKKNNSRAMTLSTKESEQTLKSHPKWKQTAVKEVESNKSENGEELDGKRVNIRWPLDKKFYDGVIKSNNILNEMHLASYSDVDFEEHKKERWEIISDEEVSKISRIHGKFRDVVRSVYSDDQEHGMEKRKRRTCCLKKRETMVLYSCEVEFMVSMKALGRLKFKEMRGLFDIEDLSKMRFKLKGENVGLSLKEKET</sequence>
<feature type="compositionally biased region" description="Basic and acidic residues" evidence="1">
    <location>
        <begin position="708"/>
        <end position="722"/>
    </location>
</feature>
<organism evidence="3 4">
    <name type="scientific">Brassica napus</name>
    <name type="common">Rape</name>
    <dbReference type="NCBI Taxonomy" id="3708"/>
    <lineage>
        <taxon>Eukaryota</taxon>
        <taxon>Viridiplantae</taxon>
        <taxon>Streptophyta</taxon>
        <taxon>Embryophyta</taxon>
        <taxon>Tracheophyta</taxon>
        <taxon>Spermatophyta</taxon>
        <taxon>Magnoliopsida</taxon>
        <taxon>eudicotyledons</taxon>
        <taxon>Gunneridae</taxon>
        <taxon>Pentapetalae</taxon>
        <taxon>rosids</taxon>
        <taxon>malvids</taxon>
        <taxon>Brassicales</taxon>
        <taxon>Brassicaceae</taxon>
        <taxon>Brassiceae</taxon>
        <taxon>Brassica</taxon>
    </lineage>
</organism>
<dbReference type="EMBL" id="LK034149">
    <property type="protein sequence ID" value="CDY62474.1"/>
    <property type="molecule type" value="Genomic_DNA"/>
</dbReference>
<feature type="region of interest" description="Disordered" evidence="1">
    <location>
        <begin position="575"/>
        <end position="722"/>
    </location>
</feature>
<dbReference type="Gramene" id="CDY62474">
    <property type="protein sequence ID" value="CDY62474"/>
    <property type="gene ID" value="GSBRNA2T00036317001"/>
</dbReference>
<dbReference type="PROSITE" id="PS00039">
    <property type="entry name" value="DEAD_ATP_HELICASE"/>
    <property type="match status" value="1"/>
</dbReference>
<evidence type="ECO:0000256" key="1">
    <source>
        <dbReference type="SAM" id="MobiDB-lite"/>
    </source>
</evidence>
<protein>
    <submittedName>
        <fullName evidence="2">BnaC01g44870D protein</fullName>
    </submittedName>
    <submittedName>
        <fullName evidence="3">BnaC01g44880D protein</fullName>
    </submittedName>
</protein>
<keyword evidence="4" id="KW-1185">Reference proteome</keyword>
<feature type="region of interest" description="Disordered" evidence="1">
    <location>
        <begin position="196"/>
        <end position="215"/>
    </location>
</feature>
<gene>
    <name evidence="3" type="primary">BnaC01g44880D</name>
    <name evidence="2" type="synonym">BnaC01g44870D</name>
    <name evidence="2" type="ORF">GSBRNA2T00036314001</name>
    <name evidence="3" type="ORF">GSBRNA2T00036317001</name>
</gene>
<feature type="region of interest" description="Disordered" evidence="1">
    <location>
        <begin position="222"/>
        <end position="251"/>
    </location>
</feature>
<feature type="compositionally biased region" description="Polar residues" evidence="1">
    <location>
        <begin position="200"/>
        <end position="209"/>
    </location>
</feature>
<name>A0A078JAI9_BRANA</name>
<feature type="compositionally biased region" description="Acidic residues" evidence="1">
    <location>
        <begin position="604"/>
        <end position="614"/>
    </location>
</feature>
<feature type="region of interest" description="Disordered" evidence="1">
    <location>
        <begin position="162"/>
        <end position="191"/>
    </location>
</feature>
<dbReference type="AlphaFoldDB" id="A0A078JAI9"/>
<dbReference type="InterPro" id="IPR027417">
    <property type="entry name" value="P-loop_NTPase"/>
</dbReference>
<feature type="compositionally biased region" description="Low complexity" evidence="1">
    <location>
        <begin position="34"/>
        <end position="43"/>
    </location>
</feature>